<feature type="compositionally biased region" description="Basic and acidic residues" evidence="1">
    <location>
        <begin position="27"/>
        <end position="38"/>
    </location>
</feature>
<evidence type="ECO:0000256" key="2">
    <source>
        <dbReference type="SAM" id="SignalP"/>
    </source>
</evidence>
<feature type="compositionally biased region" description="Basic and acidic residues" evidence="1">
    <location>
        <begin position="44"/>
        <end position="53"/>
    </location>
</feature>
<dbReference type="Proteomes" id="UP000293846">
    <property type="component" value="Unassembled WGS sequence"/>
</dbReference>
<evidence type="ECO:0000313" key="4">
    <source>
        <dbReference type="Proteomes" id="UP000293846"/>
    </source>
</evidence>
<keyword evidence="2" id="KW-0732">Signal</keyword>
<comment type="caution">
    <text evidence="3">The sequence shown here is derived from an EMBL/GenBank/DDBJ whole genome shotgun (WGS) entry which is preliminary data.</text>
</comment>
<organism evidence="3 4">
    <name type="scientific">Cytobacillus praedii</name>
    <dbReference type="NCBI Taxonomy" id="1742358"/>
    <lineage>
        <taxon>Bacteria</taxon>
        <taxon>Bacillati</taxon>
        <taxon>Bacillota</taxon>
        <taxon>Bacilli</taxon>
        <taxon>Bacillales</taxon>
        <taxon>Bacillaceae</taxon>
        <taxon>Cytobacillus</taxon>
    </lineage>
</organism>
<name>A0A4V6NAT9_9BACI</name>
<dbReference type="Gene3D" id="2.60.40.4170">
    <property type="match status" value="1"/>
</dbReference>
<feature type="chain" id="PRO_5038873831" evidence="2">
    <location>
        <begin position="21"/>
        <end position="430"/>
    </location>
</feature>
<proteinExistence type="predicted"/>
<sequence>MPKKLVTLLISMLMAAFVLAGCSGDKQASKEKESEGSKETAAAEADKKGKNEDTEKEAEDTTEEANTKENEGSSDFSELISYMEKETEGTTKILYENDTPQKHEMEGVSVSLDAYKLVELKDFHTDFMIPFNDQTNGGVIIAKYTVKNETGKDAYYMPAFYLNFTGAMKAYDNYRDLLPENEQLSTKLTHSTGYLIKAGETITGYYTYPFGDDHLKQVLNVSTAAVEVPAPLAVKDDFSSSFGKEGQFTLSLNASGEKKVEGNKSFYQDKATIDDMGTKTMIEEKNGIGKSEPLGDATVTLDGYQFTEFVPNEVEAPRFESFNNGVVLLTVKFNIDNKGASEIAQSSISSKLTVNDGTQYMLNEGMLLNYKYSDVIAPGAKGELLQIYVLEKEMYDKIWKDKSFEVEVGPMRDKEAKDLSKGKKITFTLK</sequence>
<protein>
    <submittedName>
        <fullName evidence="3">DUF5068 domain-containing protein</fullName>
    </submittedName>
</protein>
<gene>
    <name evidence="3" type="ORF">E0Y62_12680</name>
</gene>
<feature type="region of interest" description="Disordered" evidence="1">
    <location>
        <begin position="25"/>
        <end position="77"/>
    </location>
</feature>
<keyword evidence="4" id="KW-1185">Reference proteome</keyword>
<feature type="compositionally biased region" description="Acidic residues" evidence="1">
    <location>
        <begin position="54"/>
        <end position="63"/>
    </location>
</feature>
<evidence type="ECO:0000313" key="3">
    <source>
        <dbReference type="EMBL" id="TCJ03803.1"/>
    </source>
</evidence>
<dbReference type="InterPro" id="IPR031888">
    <property type="entry name" value="DUF5068"/>
</dbReference>
<dbReference type="EMBL" id="SJTH01000013">
    <property type="protein sequence ID" value="TCJ03803.1"/>
    <property type="molecule type" value="Genomic_DNA"/>
</dbReference>
<dbReference type="RefSeq" id="WP_131237145.1">
    <property type="nucleotide sequence ID" value="NZ_SJTH01000013.1"/>
</dbReference>
<reference evidence="3 4" key="1">
    <citation type="submission" date="2019-03" db="EMBL/GenBank/DDBJ databases">
        <authorList>
            <person name="Jensen L."/>
            <person name="Storgaard J."/>
            <person name="Sulaj E."/>
            <person name="Schramm A."/>
            <person name="Marshall I.P.G."/>
        </authorList>
    </citation>
    <scope>NUCLEOTIDE SEQUENCE [LARGE SCALE GENOMIC DNA]</scope>
    <source>
        <strain evidence="3 4">2017H2G3</strain>
    </source>
</reference>
<dbReference type="OrthoDB" id="2138699at2"/>
<feature type="signal peptide" evidence="2">
    <location>
        <begin position="1"/>
        <end position="20"/>
    </location>
</feature>
<dbReference type="Pfam" id="PF16781">
    <property type="entry name" value="DUF5068"/>
    <property type="match status" value="1"/>
</dbReference>
<evidence type="ECO:0000256" key="1">
    <source>
        <dbReference type="SAM" id="MobiDB-lite"/>
    </source>
</evidence>
<dbReference type="AlphaFoldDB" id="A0A4V6NAT9"/>
<accession>A0A4V6NAT9</accession>
<dbReference type="PROSITE" id="PS51257">
    <property type="entry name" value="PROKAR_LIPOPROTEIN"/>
    <property type="match status" value="1"/>
</dbReference>